<gene>
    <name evidence="1" type="ORF">GCM10023151_19410</name>
</gene>
<sequence length="197" mass="22298">MMLLLTAPLFSASLKANTLQGQLVDAALERTEHFVVYEGSYRSIDYPMGDVPKNIGVCTDVIIRSYRALGIDLQQLIHEDMTADFGDYPDIWGLTKPDTNIDHRRVPNLERFFERHGETLAVTDKSEDYQPGDIVSWRLEGGFPHIGIVTSKKSETSDNFMIVHNIGLGPKLEDVLFHYPIAGHYRYLHVSSEIPVH</sequence>
<name>A0ABP8INH9_9GAMM</name>
<accession>A0ABP8INH9</accession>
<dbReference type="EMBL" id="BAABFV010000002">
    <property type="protein sequence ID" value="GAA4363850.1"/>
    <property type="molecule type" value="Genomic_DNA"/>
</dbReference>
<dbReference type="Pfam" id="PF06940">
    <property type="entry name" value="DUF1287"/>
    <property type="match status" value="1"/>
</dbReference>
<reference evidence="2" key="1">
    <citation type="journal article" date="2019" name="Int. J. Syst. Evol. Microbiol.">
        <title>The Global Catalogue of Microorganisms (GCM) 10K type strain sequencing project: providing services to taxonomists for standard genome sequencing and annotation.</title>
        <authorList>
            <consortium name="The Broad Institute Genomics Platform"/>
            <consortium name="The Broad Institute Genome Sequencing Center for Infectious Disease"/>
            <person name="Wu L."/>
            <person name="Ma J."/>
        </authorList>
    </citation>
    <scope>NUCLEOTIDE SEQUENCE [LARGE SCALE GENOMIC DNA]</scope>
    <source>
        <strain evidence="2">JCM 17728</strain>
    </source>
</reference>
<dbReference type="Proteomes" id="UP001501011">
    <property type="component" value="Unassembled WGS sequence"/>
</dbReference>
<keyword evidence="2" id="KW-1185">Reference proteome</keyword>
<comment type="caution">
    <text evidence="1">The sequence shown here is derived from an EMBL/GenBank/DDBJ whole genome shotgun (WGS) entry which is preliminary data.</text>
</comment>
<protein>
    <submittedName>
        <fullName evidence="1">DUF1287 domain-containing protein</fullName>
    </submittedName>
</protein>
<evidence type="ECO:0000313" key="1">
    <source>
        <dbReference type="EMBL" id="GAA4363850.1"/>
    </source>
</evidence>
<dbReference type="PIRSF" id="PIRSF011444">
    <property type="entry name" value="DUF1287"/>
    <property type="match status" value="1"/>
</dbReference>
<organism evidence="1 2">
    <name type="scientific">Kangiella marina</name>
    <dbReference type="NCBI Taxonomy" id="1079178"/>
    <lineage>
        <taxon>Bacteria</taxon>
        <taxon>Pseudomonadati</taxon>
        <taxon>Pseudomonadota</taxon>
        <taxon>Gammaproteobacteria</taxon>
        <taxon>Kangiellales</taxon>
        <taxon>Kangiellaceae</taxon>
        <taxon>Kangiella</taxon>
    </lineage>
</organism>
<evidence type="ECO:0000313" key="2">
    <source>
        <dbReference type="Proteomes" id="UP001501011"/>
    </source>
</evidence>
<dbReference type="InterPro" id="IPR009706">
    <property type="entry name" value="DUF1287"/>
</dbReference>
<proteinExistence type="predicted"/>